<reference evidence="1 2" key="1">
    <citation type="submission" date="2020-02" db="EMBL/GenBank/DDBJ databases">
        <title>Draft genome sequence of two Spirosoma agri KCTC 52727 and Spirosoma terrae KCTC 52035.</title>
        <authorList>
            <person name="Rojas J."/>
            <person name="Ambika Manirajan B."/>
            <person name="Suarez C."/>
            <person name="Ratering S."/>
            <person name="Schnell S."/>
        </authorList>
    </citation>
    <scope>NUCLEOTIDE SEQUENCE [LARGE SCALE GENOMIC DNA]</scope>
    <source>
        <strain evidence="1 2">KCTC 52035</strain>
    </source>
</reference>
<proteinExistence type="predicted"/>
<evidence type="ECO:0000313" key="2">
    <source>
        <dbReference type="Proteomes" id="UP000474175"/>
    </source>
</evidence>
<accession>A0A6L9L453</accession>
<protein>
    <recommendedName>
        <fullName evidence="3">YD repeat-containing protein</fullName>
    </recommendedName>
</protein>
<dbReference type="RefSeq" id="WP_163946813.1">
    <property type="nucleotide sequence ID" value="NZ_JAAFZH010000003.1"/>
</dbReference>
<evidence type="ECO:0008006" key="3">
    <source>
        <dbReference type="Google" id="ProtNLM"/>
    </source>
</evidence>
<dbReference type="AlphaFoldDB" id="A0A6L9L453"/>
<organism evidence="1 2">
    <name type="scientific">Spirosoma terrae</name>
    <dbReference type="NCBI Taxonomy" id="1968276"/>
    <lineage>
        <taxon>Bacteria</taxon>
        <taxon>Pseudomonadati</taxon>
        <taxon>Bacteroidota</taxon>
        <taxon>Cytophagia</taxon>
        <taxon>Cytophagales</taxon>
        <taxon>Cytophagaceae</taxon>
        <taxon>Spirosoma</taxon>
    </lineage>
</organism>
<name>A0A6L9L453_9BACT</name>
<dbReference type="Gene3D" id="2.180.10.10">
    <property type="entry name" value="RHS repeat-associated core"/>
    <property type="match status" value="1"/>
</dbReference>
<dbReference type="Proteomes" id="UP000474175">
    <property type="component" value="Unassembled WGS sequence"/>
</dbReference>
<dbReference type="PROSITE" id="PS51257">
    <property type="entry name" value="PROKAR_LIPOPROTEIN"/>
    <property type="match status" value="1"/>
</dbReference>
<gene>
    <name evidence="1" type="ORF">GK108_10260</name>
</gene>
<evidence type="ECO:0000313" key="1">
    <source>
        <dbReference type="EMBL" id="NDU95254.1"/>
    </source>
</evidence>
<sequence>MTTLFRTLLALLFIIGGMYSCADHRLADITPGSSQTRLRVKSLTLELPDNKAKVSAFTYDAQGKLNQIKTYQTPDSTVSELEYSSYTFDSQNRLTQLQHTAVLYPRGSQPNRFEQYQYFYNAAGQISGINYLNGFSVSMSYNAANQLVGSSSYFAISGLTLRRSESYTFTSANLTTWASESNIPSRGGVDPIVTSTTTYTHDNNVNPFYGVFVIPSPYPNGFVNLQFGGGSPNTYYGGIDNVITLSKNNVLTLNTTSTLTSLGGSSTSTTSTSYEYEYNAAKLPITRTTTTGGSVTERLHYEYESY</sequence>
<keyword evidence="2" id="KW-1185">Reference proteome</keyword>
<comment type="caution">
    <text evidence="1">The sequence shown here is derived from an EMBL/GenBank/DDBJ whole genome shotgun (WGS) entry which is preliminary data.</text>
</comment>
<dbReference type="EMBL" id="JAAFZH010000003">
    <property type="protein sequence ID" value="NDU95254.1"/>
    <property type="molecule type" value="Genomic_DNA"/>
</dbReference>